<reference evidence="2 3" key="2">
    <citation type="submission" date="2007-08" db="EMBL/GenBank/DDBJ databases">
        <authorList>
            <person name="Fulton L."/>
            <person name="Clifton S."/>
            <person name="Fulton B."/>
            <person name="Xu J."/>
            <person name="Minx P."/>
            <person name="Pepin K.H."/>
            <person name="Johnson M."/>
            <person name="Thiruvilangam P."/>
            <person name="Bhonagiri V."/>
            <person name="Nash W.E."/>
            <person name="Wang C."/>
            <person name="Mardis E.R."/>
            <person name="Wilson R.K."/>
        </authorList>
    </citation>
    <scope>NUCLEOTIDE SEQUENCE [LARGE SCALE GENOMIC DNA]</scope>
    <source>
        <strain evidence="2 3">DSM 753</strain>
    </source>
</reference>
<accession>A7VQ72</accession>
<reference evidence="2 3" key="1">
    <citation type="submission" date="2007-08" db="EMBL/GenBank/DDBJ databases">
        <title>Draft genome sequence of Clostridium leptum (DSM 753).</title>
        <authorList>
            <person name="Sudarsanam P."/>
            <person name="Ley R."/>
            <person name="Guruge J."/>
            <person name="Turnbaugh P.J."/>
            <person name="Mahowald M."/>
            <person name="Liep D."/>
            <person name="Gordon J."/>
        </authorList>
    </citation>
    <scope>NUCLEOTIDE SEQUENCE [LARGE SCALE GENOMIC DNA]</scope>
    <source>
        <strain evidence="2 3">DSM 753</strain>
    </source>
</reference>
<evidence type="ECO:0000256" key="1">
    <source>
        <dbReference type="SAM" id="MobiDB-lite"/>
    </source>
</evidence>
<protein>
    <submittedName>
        <fullName evidence="2">Uncharacterized protein</fullName>
    </submittedName>
</protein>
<evidence type="ECO:0000313" key="2">
    <source>
        <dbReference type="EMBL" id="EDO62577.1"/>
    </source>
</evidence>
<name>A7VQ72_9FIRM</name>
<dbReference type="EMBL" id="ABCB02000014">
    <property type="protein sequence ID" value="EDO62577.1"/>
    <property type="molecule type" value="Genomic_DNA"/>
</dbReference>
<organism evidence="2 3">
    <name type="scientific">[Clostridium] leptum DSM 753</name>
    <dbReference type="NCBI Taxonomy" id="428125"/>
    <lineage>
        <taxon>Bacteria</taxon>
        <taxon>Bacillati</taxon>
        <taxon>Bacillota</taxon>
        <taxon>Clostridia</taxon>
        <taxon>Eubacteriales</taxon>
        <taxon>Oscillospiraceae</taxon>
        <taxon>Oscillospiraceae incertae sedis</taxon>
    </lineage>
</organism>
<dbReference type="HOGENOM" id="CLU_2615794_0_0_9"/>
<feature type="region of interest" description="Disordered" evidence="1">
    <location>
        <begin position="1"/>
        <end position="20"/>
    </location>
</feature>
<comment type="caution">
    <text evidence="2">The sequence shown here is derived from an EMBL/GenBank/DDBJ whole genome shotgun (WGS) entry which is preliminary data.</text>
</comment>
<dbReference type="AlphaFoldDB" id="A7VQ72"/>
<feature type="compositionally biased region" description="Basic and acidic residues" evidence="1">
    <location>
        <begin position="1"/>
        <end position="12"/>
    </location>
</feature>
<proteinExistence type="predicted"/>
<gene>
    <name evidence="2" type="ORF">CLOLEP_00699</name>
</gene>
<sequence>MNIKAEDRDERQGAGGFPPAPCRSLYSFRHTLGCGGKRLSKRRLPLALWLSLVKSWTYDGGCQPIKTKFRRLVSQKKR</sequence>
<dbReference type="Proteomes" id="UP000003490">
    <property type="component" value="Unassembled WGS sequence"/>
</dbReference>
<evidence type="ECO:0000313" key="3">
    <source>
        <dbReference type="Proteomes" id="UP000003490"/>
    </source>
</evidence>